<organism evidence="6">
    <name type="scientific">hydrothermal vent metagenome</name>
    <dbReference type="NCBI Taxonomy" id="652676"/>
    <lineage>
        <taxon>unclassified sequences</taxon>
        <taxon>metagenomes</taxon>
        <taxon>ecological metagenomes</taxon>
    </lineage>
</organism>
<name>A0A1W1BES4_9ZZZZ</name>
<proteinExistence type="predicted"/>
<accession>A0A1W1BES4</accession>
<dbReference type="SUPFAM" id="SSF144083">
    <property type="entry name" value="Magnesium transport protein CorA, transmembrane region"/>
    <property type="match status" value="1"/>
</dbReference>
<feature type="transmembrane region" description="Helical" evidence="5">
    <location>
        <begin position="473"/>
        <end position="493"/>
    </location>
</feature>
<dbReference type="AlphaFoldDB" id="A0A1W1BES4"/>
<dbReference type="Pfam" id="PF01544">
    <property type="entry name" value="CorA"/>
    <property type="match status" value="1"/>
</dbReference>
<evidence type="ECO:0000256" key="4">
    <source>
        <dbReference type="ARBA" id="ARBA00023136"/>
    </source>
</evidence>
<protein>
    <submittedName>
        <fullName evidence="6">Uncharacterized protein</fullName>
    </submittedName>
</protein>
<keyword evidence="4 5" id="KW-0472">Membrane</keyword>
<evidence type="ECO:0000256" key="5">
    <source>
        <dbReference type="SAM" id="Phobius"/>
    </source>
</evidence>
<evidence type="ECO:0000256" key="2">
    <source>
        <dbReference type="ARBA" id="ARBA00022692"/>
    </source>
</evidence>
<sequence length="513" mass="60894">MKEEKKELYSYHHFLFPFRFDKIVQPFEDRHDFYKDYTFDERVNLEGLDKKLEKDGWEYQKFEVKNHLDYNELVYFYDFVKDSLFNTQDFCKNATSYYFEKRNITNKYIITLKADKTNPQTYTLDLTGITLRVFDTGVAILAFEIENHTYNDLKDIFNINEYGRRIYPQFLTENYNKEETYKAFLAFSLEVNGIKEEFDQTNYNEVKIANFIRHTLGSTFTTNKKEKSRYYIQPLLDDRMFVVSHILNNCFSDNIKNGYNDSWYEYVFLDKYGNKMVHNSTMQKELITKATYARWQEWGTLYGITRYSFVVLTDRGDFGKNVILNHVKTLYFQMVTLSLATRATILRFSDEITALSDIDTKNRDLTQKISHLYKNYLRFKNKLYFKEITPQEQGIELYDKIREMMRIDSDIADLSYEIASLNNYAFLIDEREEKEQMNKLTKLGTYLLPPSLVAGIFGMNVFGKNSIDIESVFGIGVAIIFGIVSVFVAKFFIDKKIFSFSISSFNKKTKNKK</sequence>
<dbReference type="Gene3D" id="1.20.58.340">
    <property type="entry name" value="Magnesium transport protein CorA, transmembrane region"/>
    <property type="match status" value="1"/>
</dbReference>
<comment type="subcellular location">
    <subcellularLocation>
        <location evidence="1">Membrane</location>
        <topology evidence="1">Multi-pass membrane protein</topology>
    </subcellularLocation>
</comment>
<dbReference type="InterPro" id="IPR045863">
    <property type="entry name" value="CorA_TM1_TM2"/>
</dbReference>
<evidence type="ECO:0000256" key="1">
    <source>
        <dbReference type="ARBA" id="ARBA00004141"/>
    </source>
</evidence>
<dbReference type="GO" id="GO:0046873">
    <property type="term" value="F:metal ion transmembrane transporter activity"/>
    <property type="evidence" value="ECO:0007669"/>
    <property type="project" value="InterPro"/>
</dbReference>
<dbReference type="GO" id="GO:0016020">
    <property type="term" value="C:membrane"/>
    <property type="evidence" value="ECO:0007669"/>
    <property type="project" value="UniProtKB-SubCell"/>
</dbReference>
<keyword evidence="2 5" id="KW-0812">Transmembrane</keyword>
<reference evidence="6" key="1">
    <citation type="submission" date="2016-10" db="EMBL/GenBank/DDBJ databases">
        <authorList>
            <person name="de Groot N.N."/>
        </authorList>
    </citation>
    <scope>NUCLEOTIDE SEQUENCE</scope>
</reference>
<gene>
    <name evidence="6" type="ORF">MNB_SM-7-1191</name>
</gene>
<evidence type="ECO:0000256" key="3">
    <source>
        <dbReference type="ARBA" id="ARBA00022989"/>
    </source>
</evidence>
<dbReference type="InterPro" id="IPR002523">
    <property type="entry name" value="MgTranspt_CorA/ZnTranspt_ZntB"/>
</dbReference>
<keyword evidence="3 5" id="KW-1133">Transmembrane helix</keyword>
<evidence type="ECO:0000313" key="6">
    <source>
        <dbReference type="EMBL" id="SFV51985.1"/>
    </source>
</evidence>
<dbReference type="EMBL" id="FPHB01000020">
    <property type="protein sequence ID" value="SFV51985.1"/>
    <property type="molecule type" value="Genomic_DNA"/>
</dbReference>